<name>A0AB39Z1Q5_DROSZ</name>
<organism evidence="2 3">
    <name type="scientific">Drosophila suzukii</name>
    <name type="common">Spotted-wing drosophila fruit fly</name>
    <dbReference type="NCBI Taxonomy" id="28584"/>
    <lineage>
        <taxon>Eukaryota</taxon>
        <taxon>Metazoa</taxon>
        <taxon>Ecdysozoa</taxon>
        <taxon>Arthropoda</taxon>
        <taxon>Hexapoda</taxon>
        <taxon>Insecta</taxon>
        <taxon>Pterygota</taxon>
        <taxon>Neoptera</taxon>
        <taxon>Endopterygota</taxon>
        <taxon>Diptera</taxon>
        <taxon>Brachycera</taxon>
        <taxon>Muscomorpha</taxon>
        <taxon>Ephydroidea</taxon>
        <taxon>Drosophilidae</taxon>
        <taxon>Drosophila</taxon>
        <taxon>Sophophora</taxon>
    </lineage>
</organism>
<dbReference type="AlphaFoldDB" id="A0AB39Z1Q5"/>
<feature type="compositionally biased region" description="Polar residues" evidence="1">
    <location>
        <begin position="185"/>
        <end position="205"/>
    </location>
</feature>
<accession>A0AB39Z1Q5</accession>
<protein>
    <submittedName>
        <fullName evidence="3">Uncharacterized protein</fullName>
    </submittedName>
</protein>
<evidence type="ECO:0000256" key="1">
    <source>
        <dbReference type="SAM" id="MobiDB-lite"/>
    </source>
</evidence>
<proteinExistence type="predicted"/>
<gene>
    <name evidence="3" type="primary">LOC108007672</name>
</gene>
<sequence length="205" mass="23251">MRASFLISRRQPWMGQLLLMARNKALTLLLKLYRRTPIFRPRHLPGRNRTQSDDTINISLPCRISERNSVLGGFVRLDLLGESTLEADSDVEFVEDEDVFLDLQSLRRQGNFEMAVMAGGQLEVDSEEDGEYDDYDYDDYDCDGYVQFVEYEGCEGEGDRLRDRDRIAEGLGQVRAATSKGLQPDSGSRGSPTKRATSPSKQVRD</sequence>
<reference evidence="3" key="1">
    <citation type="submission" date="2025-08" db="UniProtKB">
        <authorList>
            <consortium name="RefSeq"/>
        </authorList>
    </citation>
    <scope>IDENTIFICATION</scope>
</reference>
<feature type="region of interest" description="Disordered" evidence="1">
    <location>
        <begin position="172"/>
        <end position="205"/>
    </location>
</feature>
<dbReference type="RefSeq" id="XP_016926882.4">
    <property type="nucleotide sequence ID" value="XM_017071393.4"/>
</dbReference>
<dbReference type="GeneID" id="108007672"/>
<evidence type="ECO:0000313" key="3">
    <source>
        <dbReference type="RefSeq" id="XP_016926882.4"/>
    </source>
</evidence>
<dbReference type="Proteomes" id="UP001652628">
    <property type="component" value="Chromosome 3"/>
</dbReference>
<keyword evidence="2" id="KW-1185">Reference proteome</keyword>
<evidence type="ECO:0000313" key="2">
    <source>
        <dbReference type="Proteomes" id="UP001652628"/>
    </source>
</evidence>